<dbReference type="InterPro" id="IPR011836">
    <property type="entry name" value="YhdP"/>
</dbReference>
<feature type="domain" description="YhdP central" evidence="2">
    <location>
        <begin position="46"/>
        <end position="1300"/>
    </location>
</feature>
<sequence length="1317" mass="142131">MPDPQLRSALYHRFYRLLPWLVSPRARRGWRIAGRVAAVAGVVGYFAFVALVLALRYWILPNITVYRPDLERLATQAVGLPVSIGKIQASWEGLRPELALEDVRIADRAGRPALILPRVEGVLSWWSLPTLELRLRRLEIDNPALQIRREADGRLLVAGIPVNTQGSGGGLGDWFLIQHAIVVKDATLVWEDAQRGAPPLALEAVNLVVQNSGRHHQFGLSALPPAELASRLDIRGDVRGASFAHLEDWRGQLFTQFDYTDLGRWRQWLDLPVHLDQGRGALRLWAGFDEGRLTQATGDVALVDTRLRLAPSLEALDLRRLQGRLQYTREGAAADDDTTLSGRQLVIQPRDGAGVGPTDFAATWRQGKKPQGRFTAQTLDLGALASLAGRLPLGNATRQLLAQYAPQGLLRNLEASWHMEGTELKQYQLKGDFTNLGLAAQGERPGFAGLSGKLEADQKGGSLSLDARRAALDFPAIFPESRISLDSLTALADWQWDGQNLEVDLKRAVFANADAAGVALGTYRYTGHGSGIIDLKANLSRAEGKAVWRYLPWVVAKDARDWVQSSVTAGQASDARLVLKGDLDRFPFRSPRDGQFALTAKVRGATLDYGPGWPVADNIQGELRFAGPALTILAQSGRILGARVTGVTAEISDLDARDPVLHLKGKAEGATGEFLRFIARSPVGDMIGNFTADMKAQGNGRLGLEFHLPLNHMGDTKVAGDFDFLNNQVTVDPDLPPLTQVSGRLQFTEKGMRIQNLGAQMFGAPMRLNASTEGDKVQVNAQGNLSAAGLRRTLGLPVLDHLSGSANWRGSVTVQKKAATLVIDSNLLGISSSLPAPLNKSATQPLAFHLEEGALPPDGAKGKNAPLRQQLKISLGKVATALILRRKEGNAFVTERGYVALGDVPPLPAQGLVLSVNQPTIDGDFWRRAMSDAGDATGSGTGAGSSGAGGFSFSQTLLKTPQLDIFGRRLHDVTIKAVPVGNAWQVDIGAKELAGNLNWDGFGHGRLKARLRHLVMPDATPHQIQAAKAGEAGEVLDELPALDVVADSFTLDNKRFGRLDLQARNEGKLWRLDRIGLTNPDGSLNGSGEWRPGAKAINRTQLDFKLDAADVGKLLDRLGFPGTVKRGGAKLSGHLTWQGPPTSLDYPSLSGDMKLAAEKGQFAKVEPGIGKLIGLLSLQSLPRRITLDFRDVFSEGFAFDHIEGTVQVQNGLMKTGDFQINGPAAKVDMQGTVNLEKESQDLQVRIQPALGSSVALGTAVLANPVAGVAALVAQKILRNPLDQVFAYQYHVTGTWDDPKVEKLSRLPVGGHKSDGKP</sequence>
<keyword evidence="1" id="KW-0472">Membrane</keyword>
<keyword evidence="1" id="KW-1133">Transmembrane helix</keyword>
<evidence type="ECO:0000313" key="4">
    <source>
        <dbReference type="Proteomes" id="UP000683428"/>
    </source>
</evidence>
<dbReference type="PANTHER" id="PTHR38690">
    <property type="entry name" value="PROTEASE-RELATED"/>
    <property type="match status" value="1"/>
</dbReference>
<dbReference type="Pfam" id="PF13116">
    <property type="entry name" value="YhdP"/>
    <property type="match status" value="1"/>
</dbReference>
<feature type="transmembrane region" description="Helical" evidence="1">
    <location>
        <begin position="36"/>
        <end position="59"/>
    </location>
</feature>
<dbReference type="PANTHER" id="PTHR38690:SF1">
    <property type="entry name" value="PROTEASE"/>
    <property type="match status" value="1"/>
</dbReference>
<keyword evidence="1" id="KW-0812">Transmembrane</keyword>
<reference evidence="3" key="1">
    <citation type="submission" date="2020-11" db="EMBL/GenBank/DDBJ databases">
        <title>Azospira inquinata sp. nov.</title>
        <authorList>
            <person name="Moe W.M."/>
            <person name="Mikes M.C."/>
        </authorList>
    </citation>
    <scope>NUCLEOTIDE SEQUENCE</scope>
    <source>
        <strain evidence="3">Azo-3</strain>
    </source>
</reference>
<evidence type="ECO:0000259" key="2">
    <source>
        <dbReference type="Pfam" id="PF13116"/>
    </source>
</evidence>
<name>A0A975SPK8_9RHOO</name>
<evidence type="ECO:0000313" key="3">
    <source>
        <dbReference type="EMBL" id="QWT49589.1"/>
    </source>
</evidence>
<organism evidence="3 4">
    <name type="scientific">Azospira inquinata</name>
    <dbReference type="NCBI Taxonomy" id="2785627"/>
    <lineage>
        <taxon>Bacteria</taxon>
        <taxon>Pseudomonadati</taxon>
        <taxon>Pseudomonadota</taxon>
        <taxon>Betaproteobacteria</taxon>
        <taxon>Rhodocyclales</taxon>
        <taxon>Rhodocyclaceae</taxon>
        <taxon>Azospira</taxon>
    </lineage>
</organism>
<gene>
    <name evidence="3" type="ORF">Azoinq_02960</name>
</gene>
<dbReference type="KEGG" id="aiq:Azoinq_02960"/>
<protein>
    <submittedName>
        <fullName evidence="3">TIGR02099 family protein</fullName>
    </submittedName>
</protein>
<proteinExistence type="predicted"/>
<dbReference type="EMBL" id="CP064782">
    <property type="protein sequence ID" value="QWT49589.1"/>
    <property type="molecule type" value="Genomic_DNA"/>
</dbReference>
<accession>A0A975SPK8</accession>
<dbReference type="NCBIfam" id="TIGR02099">
    <property type="entry name" value="YhdP family protein"/>
    <property type="match status" value="1"/>
</dbReference>
<dbReference type="InterPro" id="IPR025263">
    <property type="entry name" value="YhdP_central"/>
</dbReference>
<keyword evidence="4" id="KW-1185">Reference proteome</keyword>
<dbReference type="RefSeq" id="WP_216126449.1">
    <property type="nucleotide sequence ID" value="NZ_CP064782.1"/>
</dbReference>
<dbReference type="Proteomes" id="UP000683428">
    <property type="component" value="Chromosome"/>
</dbReference>
<evidence type="ECO:0000256" key="1">
    <source>
        <dbReference type="SAM" id="Phobius"/>
    </source>
</evidence>